<evidence type="ECO:0000256" key="11">
    <source>
        <dbReference type="RuleBase" id="RU365094"/>
    </source>
</evidence>
<comment type="subunit">
    <text evidence="10 11">Homodimer. Forms a membrane-associated complex with FtsX.</text>
</comment>
<comment type="function">
    <text evidence="9">Part of the ABC transporter FtsEX involved in cellular division. Has ATPase activity.</text>
</comment>
<evidence type="ECO:0000256" key="3">
    <source>
        <dbReference type="ARBA" id="ARBA00022475"/>
    </source>
</evidence>
<reference evidence="14 15" key="1">
    <citation type="submission" date="2016-01" db="EMBL/GenBank/DDBJ databases">
        <title>Complete genome sequence of a soil Actinobacterium, Isoptericola dokdonensis DS-3.</title>
        <authorList>
            <person name="Kwon S.-K."/>
            <person name="Kim J.F."/>
        </authorList>
    </citation>
    <scope>NUCLEOTIDE SEQUENCE [LARGE SCALE GENOMIC DNA]</scope>
    <source>
        <strain evidence="14 15">DS-3</strain>
    </source>
</reference>
<dbReference type="InterPro" id="IPR015854">
    <property type="entry name" value="ABC_transpr_LolD-like"/>
</dbReference>
<dbReference type="AlphaFoldDB" id="A0A161HX73"/>
<dbReference type="GO" id="GO:0016887">
    <property type="term" value="F:ATP hydrolysis activity"/>
    <property type="evidence" value="ECO:0007669"/>
    <property type="project" value="InterPro"/>
</dbReference>
<dbReference type="PANTHER" id="PTHR24220">
    <property type="entry name" value="IMPORT ATP-BINDING PROTEIN"/>
    <property type="match status" value="1"/>
</dbReference>
<dbReference type="SUPFAM" id="SSF52540">
    <property type="entry name" value="P-loop containing nucleoside triphosphate hydrolases"/>
    <property type="match status" value="1"/>
</dbReference>
<dbReference type="InterPro" id="IPR005286">
    <property type="entry name" value="Cell_div_FtsE"/>
</dbReference>
<feature type="compositionally biased region" description="Low complexity" evidence="12">
    <location>
        <begin position="365"/>
        <end position="375"/>
    </location>
</feature>
<keyword evidence="8 11" id="KW-0131">Cell cycle</keyword>
<feature type="compositionally biased region" description="Acidic residues" evidence="12">
    <location>
        <begin position="298"/>
        <end position="307"/>
    </location>
</feature>
<dbReference type="PROSITE" id="PS00211">
    <property type="entry name" value="ABC_TRANSPORTER_1"/>
    <property type="match status" value="1"/>
</dbReference>
<evidence type="ECO:0000313" key="15">
    <source>
        <dbReference type="Proteomes" id="UP000076794"/>
    </source>
</evidence>
<evidence type="ECO:0000256" key="1">
    <source>
        <dbReference type="ARBA" id="ARBA00005417"/>
    </source>
</evidence>
<dbReference type="InterPro" id="IPR003593">
    <property type="entry name" value="AAA+_ATPase"/>
</dbReference>
<gene>
    <name evidence="11 14" type="primary">ftsE</name>
    <name evidence="14" type="ORF">I598_1273</name>
</gene>
<feature type="region of interest" description="Disordered" evidence="12">
    <location>
        <begin position="255"/>
        <end position="395"/>
    </location>
</feature>
<dbReference type="InterPro" id="IPR027417">
    <property type="entry name" value="P-loop_NTPase"/>
</dbReference>
<feature type="compositionally biased region" description="Low complexity" evidence="12">
    <location>
        <begin position="328"/>
        <end position="341"/>
    </location>
</feature>
<evidence type="ECO:0000256" key="2">
    <source>
        <dbReference type="ARBA" id="ARBA00020019"/>
    </source>
</evidence>
<dbReference type="GO" id="GO:0022857">
    <property type="term" value="F:transmembrane transporter activity"/>
    <property type="evidence" value="ECO:0007669"/>
    <property type="project" value="TreeGrafter"/>
</dbReference>
<evidence type="ECO:0000256" key="8">
    <source>
        <dbReference type="ARBA" id="ARBA00023306"/>
    </source>
</evidence>
<keyword evidence="3 11" id="KW-1003">Cell membrane</keyword>
<dbReference type="Pfam" id="PF00005">
    <property type="entry name" value="ABC_tran"/>
    <property type="match status" value="1"/>
</dbReference>
<dbReference type="InterPro" id="IPR003439">
    <property type="entry name" value="ABC_transporter-like_ATP-bd"/>
</dbReference>
<dbReference type="GO" id="GO:0005524">
    <property type="term" value="F:ATP binding"/>
    <property type="evidence" value="ECO:0007669"/>
    <property type="project" value="UniProtKB-UniRule"/>
</dbReference>
<name>A0A161HX73_9MICO</name>
<dbReference type="Gene3D" id="3.40.50.300">
    <property type="entry name" value="P-loop containing nucleotide triphosphate hydrolases"/>
    <property type="match status" value="1"/>
</dbReference>
<dbReference type="KEGG" id="ido:I598_1273"/>
<dbReference type="PATRIC" id="fig|1300344.3.peg.1273"/>
<evidence type="ECO:0000259" key="13">
    <source>
        <dbReference type="PROSITE" id="PS50893"/>
    </source>
</evidence>
<dbReference type="InterPro" id="IPR017871">
    <property type="entry name" value="ABC_transporter-like_CS"/>
</dbReference>
<evidence type="ECO:0000256" key="6">
    <source>
        <dbReference type="ARBA" id="ARBA00022840"/>
    </source>
</evidence>
<evidence type="ECO:0000313" key="14">
    <source>
        <dbReference type="EMBL" id="ANC30833.1"/>
    </source>
</evidence>
<evidence type="ECO:0000256" key="9">
    <source>
        <dbReference type="ARBA" id="ARBA00054718"/>
    </source>
</evidence>
<keyword evidence="15" id="KW-1185">Reference proteome</keyword>
<dbReference type="SMART" id="SM00382">
    <property type="entry name" value="AAA"/>
    <property type="match status" value="1"/>
</dbReference>
<dbReference type="PROSITE" id="PS50893">
    <property type="entry name" value="ABC_TRANSPORTER_2"/>
    <property type="match status" value="1"/>
</dbReference>
<dbReference type="PANTHER" id="PTHR24220:SF470">
    <property type="entry name" value="CELL DIVISION ATP-BINDING PROTEIN FTSE"/>
    <property type="match status" value="1"/>
</dbReference>
<keyword evidence="4 11" id="KW-0132">Cell division</keyword>
<evidence type="ECO:0000256" key="12">
    <source>
        <dbReference type="SAM" id="MobiDB-lite"/>
    </source>
</evidence>
<organism evidence="14 15">
    <name type="scientific">Isoptericola dokdonensis DS-3</name>
    <dbReference type="NCBI Taxonomy" id="1300344"/>
    <lineage>
        <taxon>Bacteria</taxon>
        <taxon>Bacillati</taxon>
        <taxon>Actinomycetota</taxon>
        <taxon>Actinomycetes</taxon>
        <taxon>Micrococcales</taxon>
        <taxon>Promicromonosporaceae</taxon>
        <taxon>Isoptericola</taxon>
    </lineage>
</organism>
<dbReference type="Proteomes" id="UP000076794">
    <property type="component" value="Chromosome"/>
</dbReference>
<keyword evidence="7 11" id="KW-0472">Membrane</keyword>
<comment type="subcellular location">
    <subcellularLocation>
        <location evidence="11">Cell membrane</location>
        <topology evidence="11">Peripheral membrane protein</topology>
        <orientation evidence="11">Cytoplasmic side</orientation>
    </subcellularLocation>
</comment>
<proteinExistence type="inferred from homology"/>
<comment type="similarity">
    <text evidence="1 11">Belongs to the ABC transporter superfamily.</text>
</comment>
<feature type="domain" description="ABC transporter" evidence="13">
    <location>
        <begin position="22"/>
        <end position="258"/>
    </location>
</feature>
<keyword evidence="5 11" id="KW-0547">Nucleotide-binding</keyword>
<protein>
    <recommendedName>
        <fullName evidence="2 11">Cell division ATP-binding protein FtsE</fullName>
    </recommendedName>
</protein>
<dbReference type="GO" id="GO:0005886">
    <property type="term" value="C:plasma membrane"/>
    <property type="evidence" value="ECO:0007669"/>
    <property type="project" value="UniProtKB-SubCell"/>
</dbReference>
<keyword evidence="6 11" id="KW-0067">ATP-binding</keyword>
<dbReference type="STRING" id="1300344.I598_1273"/>
<evidence type="ECO:0000256" key="5">
    <source>
        <dbReference type="ARBA" id="ARBA00022741"/>
    </source>
</evidence>
<evidence type="ECO:0000256" key="4">
    <source>
        <dbReference type="ARBA" id="ARBA00022618"/>
    </source>
</evidence>
<dbReference type="GO" id="GO:0051301">
    <property type="term" value="P:cell division"/>
    <property type="evidence" value="ECO:0007669"/>
    <property type="project" value="UniProtKB-UniRule"/>
</dbReference>
<accession>A0A161HX73</accession>
<evidence type="ECO:0000256" key="7">
    <source>
        <dbReference type="ARBA" id="ARBA00023136"/>
    </source>
</evidence>
<dbReference type="NCBIfam" id="TIGR02673">
    <property type="entry name" value="FtsE"/>
    <property type="match status" value="1"/>
</dbReference>
<sequence length="395" mass="42646">MRATLESGRHPTVRAGKGHAVIRFENVSKVYERGARPALDDVSVDVERGEFVFLVGASGSGKSTFLRLVLREERPTGGRVYVAGRDLTRLSSWRVPGLRRGIGMVFQDFRLLPNKTVYENVAFALQVIGRPRHVIRSTVPEVLEWVGLDGKERRRPHELSGGEQQRVAIARAFVNRPPILLADEPTGNLDPTTSLGIMRLLDRINRTGTTVVMATHDDEIVNEMRRRVVELSTGHVVRDEAEAAYGRREEILPAVGPAPGLDAPGRGVPTPRITVQPEPGDVAAERAAEEAAEHGVFEEEPLPEEETVPSRRTRGGAPAYRSGDDVAPDAAAEVVPPAVGEAPDEHALDDAATDGPVGPDGPGGPDAFPDDGAAGPDERPRRHELSGAARGQREV</sequence>
<dbReference type="EMBL" id="CP014209">
    <property type="protein sequence ID" value="ANC30833.1"/>
    <property type="molecule type" value="Genomic_DNA"/>
</dbReference>
<evidence type="ECO:0000256" key="10">
    <source>
        <dbReference type="ARBA" id="ARBA00063837"/>
    </source>
</evidence>
<feature type="compositionally biased region" description="Basic and acidic residues" evidence="12">
    <location>
        <begin position="283"/>
        <end position="297"/>
    </location>
</feature>
<feature type="compositionally biased region" description="Basic and acidic residues" evidence="12">
    <location>
        <begin position="376"/>
        <end position="395"/>
    </location>
</feature>
<dbReference type="FunFam" id="3.40.50.300:FF:000056">
    <property type="entry name" value="Cell division ATP-binding protein FtsE"/>
    <property type="match status" value="1"/>
</dbReference>